<comment type="caution">
    <text evidence="5">The sequence shown here is derived from an EMBL/GenBank/DDBJ whole genome shotgun (WGS) entry which is preliminary data.</text>
</comment>
<dbReference type="EMBL" id="JBHTJO010000001">
    <property type="protein sequence ID" value="MFD0985765.1"/>
    <property type="molecule type" value="Genomic_DNA"/>
</dbReference>
<dbReference type="CDD" id="cd02440">
    <property type="entry name" value="AdoMet_MTases"/>
    <property type="match status" value="1"/>
</dbReference>
<dbReference type="GO" id="GO:0032259">
    <property type="term" value="P:methylation"/>
    <property type="evidence" value="ECO:0007669"/>
    <property type="project" value="UniProtKB-KW"/>
</dbReference>
<dbReference type="RefSeq" id="WP_379084657.1">
    <property type="nucleotide sequence ID" value="NZ_JBHTJO010000001.1"/>
</dbReference>
<sequence>MRDAHNGWEASAAAWLADMEGGGDFGRLHVLDSPMLERVREGRFKTALDIGCGEGRFCRILRTEGVEPTGVEPTERLRAAAQRRDPDGLYVGAVAENLPFEDETFDLVVSYLTLIDIEGIEEAINEMVRVLNPGGSLLIANLNSFSTAGDWITVPGGQTRFQIDRYLDERPEWVSWRGISVRNWHRPLSRYMQLLLTTGLRLTHFDEPAPSGGDASTADRHRRCPYYNIMEWRKT</sequence>
<dbReference type="InterPro" id="IPR029063">
    <property type="entry name" value="SAM-dependent_MTases_sf"/>
</dbReference>
<dbReference type="EC" id="2.1.1.-" evidence="5"/>
<keyword evidence="1 5" id="KW-0489">Methyltransferase</keyword>
<evidence type="ECO:0000259" key="4">
    <source>
        <dbReference type="Pfam" id="PF08241"/>
    </source>
</evidence>
<protein>
    <submittedName>
        <fullName evidence="5">Class I SAM-dependent methyltransferase</fullName>
        <ecNumber evidence="5">2.1.1.-</ecNumber>
    </submittedName>
</protein>
<dbReference type="PANTHER" id="PTHR43464">
    <property type="entry name" value="METHYLTRANSFERASE"/>
    <property type="match status" value="1"/>
</dbReference>
<dbReference type="Gene3D" id="3.40.50.150">
    <property type="entry name" value="Vaccinia Virus protein VP39"/>
    <property type="match status" value="1"/>
</dbReference>
<name>A0ABW3J6K5_9HYPH</name>
<dbReference type="InterPro" id="IPR013216">
    <property type="entry name" value="Methyltransf_11"/>
</dbReference>
<dbReference type="Pfam" id="PF08241">
    <property type="entry name" value="Methyltransf_11"/>
    <property type="match status" value="1"/>
</dbReference>
<gene>
    <name evidence="5" type="ORF">ACFQ2F_01485</name>
</gene>
<dbReference type="Proteomes" id="UP001597102">
    <property type="component" value="Unassembled WGS sequence"/>
</dbReference>
<evidence type="ECO:0000313" key="6">
    <source>
        <dbReference type="Proteomes" id="UP001597102"/>
    </source>
</evidence>
<keyword evidence="3" id="KW-0949">S-adenosyl-L-methionine</keyword>
<organism evidence="5 6">
    <name type="scientific">Methyloligella solikamskensis</name>
    <dbReference type="NCBI Taxonomy" id="1177756"/>
    <lineage>
        <taxon>Bacteria</taxon>
        <taxon>Pseudomonadati</taxon>
        <taxon>Pseudomonadota</taxon>
        <taxon>Alphaproteobacteria</taxon>
        <taxon>Hyphomicrobiales</taxon>
        <taxon>Hyphomicrobiaceae</taxon>
        <taxon>Methyloligella</taxon>
    </lineage>
</organism>
<evidence type="ECO:0000256" key="2">
    <source>
        <dbReference type="ARBA" id="ARBA00022679"/>
    </source>
</evidence>
<keyword evidence="2 5" id="KW-0808">Transferase</keyword>
<keyword evidence="6" id="KW-1185">Reference proteome</keyword>
<evidence type="ECO:0000256" key="3">
    <source>
        <dbReference type="ARBA" id="ARBA00022691"/>
    </source>
</evidence>
<feature type="domain" description="Methyltransferase type 11" evidence="4">
    <location>
        <begin position="48"/>
        <end position="139"/>
    </location>
</feature>
<proteinExistence type="predicted"/>
<dbReference type="SUPFAM" id="SSF53335">
    <property type="entry name" value="S-adenosyl-L-methionine-dependent methyltransferases"/>
    <property type="match status" value="1"/>
</dbReference>
<dbReference type="PANTHER" id="PTHR43464:SF19">
    <property type="entry name" value="UBIQUINONE BIOSYNTHESIS O-METHYLTRANSFERASE, MITOCHONDRIAL"/>
    <property type="match status" value="1"/>
</dbReference>
<evidence type="ECO:0000256" key="1">
    <source>
        <dbReference type="ARBA" id="ARBA00022603"/>
    </source>
</evidence>
<accession>A0ABW3J6K5</accession>
<evidence type="ECO:0000313" key="5">
    <source>
        <dbReference type="EMBL" id="MFD0985765.1"/>
    </source>
</evidence>
<dbReference type="GO" id="GO:0008168">
    <property type="term" value="F:methyltransferase activity"/>
    <property type="evidence" value="ECO:0007669"/>
    <property type="project" value="UniProtKB-KW"/>
</dbReference>
<reference evidence="6" key="1">
    <citation type="journal article" date="2019" name="Int. J. Syst. Evol. Microbiol.">
        <title>The Global Catalogue of Microorganisms (GCM) 10K type strain sequencing project: providing services to taxonomists for standard genome sequencing and annotation.</title>
        <authorList>
            <consortium name="The Broad Institute Genomics Platform"/>
            <consortium name="The Broad Institute Genome Sequencing Center for Infectious Disease"/>
            <person name="Wu L."/>
            <person name="Ma J."/>
        </authorList>
    </citation>
    <scope>NUCLEOTIDE SEQUENCE [LARGE SCALE GENOMIC DNA]</scope>
    <source>
        <strain evidence="6">CCUG 61697</strain>
    </source>
</reference>